<dbReference type="OrthoDB" id="3218112at2759"/>
<evidence type="ECO:0000259" key="2">
    <source>
        <dbReference type="PROSITE" id="PS50097"/>
    </source>
</evidence>
<dbReference type="InterPro" id="IPR000210">
    <property type="entry name" value="BTB/POZ_dom"/>
</dbReference>
<dbReference type="EMBL" id="KL197747">
    <property type="protein sequence ID" value="KDQ51554.1"/>
    <property type="molecule type" value="Genomic_DNA"/>
</dbReference>
<feature type="domain" description="BTB" evidence="2">
    <location>
        <begin position="41"/>
        <end position="108"/>
    </location>
</feature>
<feature type="compositionally biased region" description="Basic and acidic residues" evidence="1">
    <location>
        <begin position="12"/>
        <end position="23"/>
    </location>
</feature>
<dbReference type="Proteomes" id="UP000027265">
    <property type="component" value="Unassembled WGS sequence"/>
</dbReference>
<evidence type="ECO:0000313" key="3">
    <source>
        <dbReference type="EMBL" id="KDQ51554.1"/>
    </source>
</evidence>
<dbReference type="InParanoid" id="A0A067P9X4"/>
<reference evidence="4" key="1">
    <citation type="journal article" date="2014" name="Proc. Natl. Acad. Sci. U.S.A.">
        <title>Extensive sampling of basidiomycete genomes demonstrates inadequacy of the white-rot/brown-rot paradigm for wood decay fungi.</title>
        <authorList>
            <person name="Riley R."/>
            <person name="Salamov A.A."/>
            <person name="Brown D.W."/>
            <person name="Nagy L.G."/>
            <person name="Floudas D."/>
            <person name="Held B.W."/>
            <person name="Levasseur A."/>
            <person name="Lombard V."/>
            <person name="Morin E."/>
            <person name="Otillar R."/>
            <person name="Lindquist E.A."/>
            <person name="Sun H."/>
            <person name="LaButti K.M."/>
            <person name="Schmutz J."/>
            <person name="Jabbour D."/>
            <person name="Luo H."/>
            <person name="Baker S.E."/>
            <person name="Pisabarro A.G."/>
            <person name="Walton J.D."/>
            <person name="Blanchette R.A."/>
            <person name="Henrissat B."/>
            <person name="Martin F."/>
            <person name="Cullen D."/>
            <person name="Hibbett D.S."/>
            <person name="Grigoriev I.V."/>
        </authorList>
    </citation>
    <scope>NUCLEOTIDE SEQUENCE [LARGE SCALE GENOMIC DNA]</scope>
    <source>
        <strain evidence="4">MUCL 33604</strain>
    </source>
</reference>
<dbReference type="AlphaFoldDB" id="A0A067P9X4"/>
<dbReference type="SMART" id="SM00225">
    <property type="entry name" value="BTB"/>
    <property type="match status" value="1"/>
</dbReference>
<dbReference type="CDD" id="cd18186">
    <property type="entry name" value="BTB_POZ_ZBTB_KLHL-like"/>
    <property type="match status" value="1"/>
</dbReference>
<organism evidence="3 4">
    <name type="scientific">Jaapia argillacea MUCL 33604</name>
    <dbReference type="NCBI Taxonomy" id="933084"/>
    <lineage>
        <taxon>Eukaryota</taxon>
        <taxon>Fungi</taxon>
        <taxon>Dikarya</taxon>
        <taxon>Basidiomycota</taxon>
        <taxon>Agaricomycotina</taxon>
        <taxon>Agaricomycetes</taxon>
        <taxon>Agaricomycetidae</taxon>
        <taxon>Jaapiales</taxon>
        <taxon>Jaapiaceae</taxon>
        <taxon>Jaapia</taxon>
    </lineage>
</organism>
<accession>A0A067P9X4</accession>
<dbReference type="InterPro" id="IPR011333">
    <property type="entry name" value="SKP1/BTB/POZ_sf"/>
</dbReference>
<proteinExistence type="predicted"/>
<dbReference type="Gene3D" id="3.30.710.10">
    <property type="entry name" value="Potassium Channel Kv1.1, Chain A"/>
    <property type="match status" value="1"/>
</dbReference>
<dbReference type="Pfam" id="PF00651">
    <property type="entry name" value="BTB"/>
    <property type="match status" value="1"/>
</dbReference>
<name>A0A067P9X4_9AGAM</name>
<sequence length="338" mass="38409">MQGPRLRQPKRPRLEPEDRRVSVDHSATQPCRHPALWFEDGSVILTTDTHTFCVHKTILASHSPRFAEMFKDLPTGRGMRESGGDGYPVVPLSEPGRDMVNFLRYLYDPFILEQRFPDVEQMLLAVVAVLRLSTRYKVRRGRHTAMKILKQEVATSLEEYASGRGQNLPPHWIIRLIRVARECGEQELLPFAFLQCSGWPIPCIIGGISSPNGNPVYLSDQDRATCLLGREKLLDVERKETWAFLYNPQPVEACTKAKACRAQLFTVLADKLRDTPAGMPLAFKEFEAWDILAQGCCKSCVTKFKADHEQARKAAWQKLPWIFGLGTWEELSKSQGED</sequence>
<keyword evidence="4" id="KW-1185">Reference proteome</keyword>
<evidence type="ECO:0000256" key="1">
    <source>
        <dbReference type="SAM" id="MobiDB-lite"/>
    </source>
</evidence>
<dbReference type="PROSITE" id="PS50097">
    <property type="entry name" value="BTB"/>
    <property type="match status" value="1"/>
</dbReference>
<gene>
    <name evidence="3" type="ORF">JAAARDRAFT_81392</name>
</gene>
<evidence type="ECO:0000313" key="4">
    <source>
        <dbReference type="Proteomes" id="UP000027265"/>
    </source>
</evidence>
<dbReference type="HOGENOM" id="CLU_033082_3_1_1"/>
<feature type="region of interest" description="Disordered" evidence="1">
    <location>
        <begin position="1"/>
        <end position="26"/>
    </location>
</feature>
<protein>
    <recommendedName>
        <fullName evidence="2">BTB domain-containing protein</fullName>
    </recommendedName>
</protein>
<dbReference type="SUPFAM" id="SSF54695">
    <property type="entry name" value="POZ domain"/>
    <property type="match status" value="1"/>
</dbReference>